<dbReference type="EMBL" id="VLKG01000013">
    <property type="protein sequence ID" value="TWH64077.1"/>
    <property type="molecule type" value="Genomic_DNA"/>
</dbReference>
<dbReference type="RefSeq" id="WP_144572807.1">
    <property type="nucleotide sequence ID" value="NZ_VLKG01000013.1"/>
</dbReference>
<protein>
    <recommendedName>
        <fullName evidence="5">UrcA family protein</fullName>
    </recommendedName>
</protein>
<sequence>MQRSVFLYALLPLSLLAANPSAAEDDFRDLQGYQPTQYRFETPYQYRDQYRDERYQDEDYDRHDRDNDRGSSCHNRRQHAAVAGARLAEQARRLRICAESKDLRDDCGSEYRRVTNAHSDYDEAISLVRKECR</sequence>
<reference evidence="3 4" key="1">
    <citation type="submission" date="2019-07" db="EMBL/GenBank/DDBJ databases">
        <title>Genomic Encyclopedia of Type Strains, Phase I: the one thousand microbial genomes (KMG-I) project.</title>
        <authorList>
            <person name="Kyrpides N."/>
        </authorList>
    </citation>
    <scope>NUCLEOTIDE SEQUENCE [LARGE SCALE GENOMIC DNA]</scope>
    <source>
        <strain evidence="3 4">DSM 375</strain>
    </source>
</reference>
<feature type="chain" id="PRO_5021911927" description="UrcA family protein" evidence="2">
    <location>
        <begin position="24"/>
        <end position="133"/>
    </location>
</feature>
<feature type="signal peptide" evidence="2">
    <location>
        <begin position="1"/>
        <end position="23"/>
    </location>
</feature>
<feature type="compositionally biased region" description="Basic and acidic residues" evidence="1">
    <location>
        <begin position="60"/>
        <end position="71"/>
    </location>
</feature>
<accession>A0A562HZ77</accession>
<evidence type="ECO:0008006" key="5">
    <source>
        <dbReference type="Google" id="ProtNLM"/>
    </source>
</evidence>
<evidence type="ECO:0000313" key="3">
    <source>
        <dbReference type="EMBL" id="TWH64077.1"/>
    </source>
</evidence>
<organism evidence="3 4">
    <name type="scientific">Azomonas agilis</name>
    <dbReference type="NCBI Taxonomy" id="116849"/>
    <lineage>
        <taxon>Bacteria</taxon>
        <taxon>Pseudomonadati</taxon>
        <taxon>Pseudomonadota</taxon>
        <taxon>Gammaproteobacteria</taxon>
        <taxon>Pseudomonadales</taxon>
        <taxon>Pseudomonadaceae</taxon>
        <taxon>Azomonas</taxon>
    </lineage>
</organism>
<evidence type="ECO:0000313" key="4">
    <source>
        <dbReference type="Proteomes" id="UP000319627"/>
    </source>
</evidence>
<keyword evidence="4" id="KW-1185">Reference proteome</keyword>
<gene>
    <name evidence="3" type="ORF">LX59_02751</name>
</gene>
<keyword evidence="2" id="KW-0732">Signal</keyword>
<proteinExistence type="predicted"/>
<evidence type="ECO:0000256" key="1">
    <source>
        <dbReference type="SAM" id="MobiDB-lite"/>
    </source>
</evidence>
<comment type="caution">
    <text evidence="3">The sequence shown here is derived from an EMBL/GenBank/DDBJ whole genome shotgun (WGS) entry which is preliminary data.</text>
</comment>
<feature type="region of interest" description="Disordered" evidence="1">
    <location>
        <begin position="41"/>
        <end position="77"/>
    </location>
</feature>
<name>A0A562HZ77_9GAMM</name>
<dbReference type="Proteomes" id="UP000319627">
    <property type="component" value="Unassembled WGS sequence"/>
</dbReference>
<evidence type="ECO:0000256" key="2">
    <source>
        <dbReference type="SAM" id="SignalP"/>
    </source>
</evidence>
<dbReference type="AlphaFoldDB" id="A0A562HZ77"/>